<evidence type="ECO:0000313" key="2">
    <source>
        <dbReference type="Proteomes" id="UP000593802"/>
    </source>
</evidence>
<dbReference type="AlphaFoldDB" id="A0A7I8D6Q4"/>
<evidence type="ECO:0008006" key="3">
    <source>
        <dbReference type="Google" id="ProtNLM"/>
    </source>
</evidence>
<proteinExistence type="predicted"/>
<accession>A0A7I8D6Q4</accession>
<evidence type="ECO:0000313" key="1">
    <source>
        <dbReference type="EMBL" id="BCJ85765.1"/>
    </source>
</evidence>
<dbReference type="Pfam" id="PF10977">
    <property type="entry name" value="DUF2797"/>
    <property type="match status" value="1"/>
</dbReference>
<dbReference type="RefSeq" id="WP_200759841.1">
    <property type="nucleotide sequence ID" value="NZ_AP023366.1"/>
</dbReference>
<reference evidence="1 2" key="1">
    <citation type="submission" date="2020-08" db="EMBL/GenBank/DDBJ databases">
        <title>Complete Genome Sequence of Effusibacillus dendaii Strain skT53, Isolated from Farmland soil.</title>
        <authorList>
            <person name="Konishi T."/>
            <person name="Kawasaki H."/>
        </authorList>
    </citation>
    <scope>NUCLEOTIDE SEQUENCE [LARGE SCALE GENOMIC DNA]</scope>
    <source>
        <strain evidence="2">skT53</strain>
    </source>
</reference>
<dbReference type="KEGG" id="eff:skT53_07500"/>
<dbReference type="Proteomes" id="UP000593802">
    <property type="component" value="Chromosome"/>
</dbReference>
<keyword evidence="2" id="KW-1185">Reference proteome</keyword>
<dbReference type="EMBL" id="AP023366">
    <property type="protein sequence ID" value="BCJ85765.1"/>
    <property type="molecule type" value="Genomic_DNA"/>
</dbReference>
<organism evidence="1 2">
    <name type="scientific">Effusibacillus dendaii</name>
    <dbReference type="NCBI Taxonomy" id="2743772"/>
    <lineage>
        <taxon>Bacteria</taxon>
        <taxon>Bacillati</taxon>
        <taxon>Bacillota</taxon>
        <taxon>Bacilli</taxon>
        <taxon>Bacillales</taxon>
        <taxon>Alicyclobacillaceae</taxon>
        <taxon>Effusibacillus</taxon>
    </lineage>
</organism>
<name>A0A7I8D6Q4_9BACL</name>
<sequence>MSFTGFLNDLEHEAAETVEYYLVVGEQRVALNRFLGQSIEIRYLGEKACCVCGRKANKLFNNGYCYPCFTTLAECDLCIVKPHQCHHHLGTCRDNQFAEEHCMTPHYVYLALSSGVKVGITRKSRGKARWIDQGAVEAIPIAEVPTRKLAGELEVLISEQIPDKTNWRKMLSGQIEAVDLLEIRRQVLASLPAGYESYLLEEQAVYQFAYPMLETLDKITSFSFDKQDSVAGRLIGIKGQYLIFEDGVLNVKKHAGYKVNLVLPE</sequence>
<protein>
    <recommendedName>
        <fullName evidence="3">DUF2797 domain-containing protein</fullName>
    </recommendedName>
</protein>
<dbReference type="InterPro" id="IPR021246">
    <property type="entry name" value="DUF2797"/>
</dbReference>
<gene>
    <name evidence="1" type="ORF">skT53_07500</name>
</gene>